<gene>
    <name evidence="5" type="ORF">FB473_002421</name>
</gene>
<evidence type="ECO:0000259" key="4">
    <source>
        <dbReference type="SMART" id="SM00796"/>
    </source>
</evidence>
<dbReference type="RefSeq" id="WP_167168034.1">
    <property type="nucleotide sequence ID" value="NZ_BAAAOO010000007.1"/>
</dbReference>
<feature type="domain" description="Carboxyltransferase" evidence="4">
    <location>
        <begin position="3"/>
        <end position="205"/>
    </location>
</feature>
<keyword evidence="2" id="KW-0378">Hydrolase</keyword>
<dbReference type="Pfam" id="PF02682">
    <property type="entry name" value="CT_C_D"/>
    <property type="match status" value="1"/>
</dbReference>
<evidence type="ECO:0000256" key="2">
    <source>
        <dbReference type="ARBA" id="ARBA00022801"/>
    </source>
</evidence>
<protein>
    <submittedName>
        <fullName evidence="5">KipI family sensor histidine kinase inhibitor</fullName>
    </submittedName>
</protein>
<sequence length="237" mass="25679">MRVQLFACGDAAVRLVVADARAEDAWALVHRVAERINDAPPNGMYGAVPTYDSLLLEFDAIVWSFDSVAPLLNLMAQEVMNGDDRGHRSPRRFTLPVVYGGRFGPDLGFVADYLGLTETEVIDLHTGSEYVVRCLGGPAASCMIDGPGFSRPIPRLPDPRLEVPPNAVSVAGVQGVIGPVRSPSGWRLIGQSPVEIMDRSASALVPYRPGDLIRFESIDEARWDSYAGTHLHELAAV</sequence>
<evidence type="ECO:0000313" key="6">
    <source>
        <dbReference type="Proteomes" id="UP000749311"/>
    </source>
</evidence>
<dbReference type="Gene3D" id="2.40.100.10">
    <property type="entry name" value="Cyclophilin-like"/>
    <property type="match status" value="1"/>
</dbReference>
<dbReference type="PANTHER" id="PTHR34698">
    <property type="entry name" value="5-OXOPROLINASE SUBUNIT B"/>
    <property type="match status" value="1"/>
</dbReference>
<dbReference type="GO" id="GO:0004860">
    <property type="term" value="F:protein kinase inhibitor activity"/>
    <property type="evidence" value="ECO:0007669"/>
    <property type="project" value="UniProtKB-KW"/>
</dbReference>
<organism evidence="5 6">
    <name type="scientific">Brooklawnia cerclae</name>
    <dbReference type="NCBI Taxonomy" id="349934"/>
    <lineage>
        <taxon>Bacteria</taxon>
        <taxon>Bacillati</taxon>
        <taxon>Actinomycetota</taxon>
        <taxon>Actinomycetes</taxon>
        <taxon>Propionibacteriales</taxon>
        <taxon>Propionibacteriaceae</taxon>
        <taxon>Brooklawnia</taxon>
    </lineage>
</organism>
<reference evidence="5 6" key="1">
    <citation type="submission" date="2020-02" db="EMBL/GenBank/DDBJ databases">
        <title>Sequencing the genomes of 1000 actinobacteria strains.</title>
        <authorList>
            <person name="Klenk H.-P."/>
        </authorList>
    </citation>
    <scope>NUCLEOTIDE SEQUENCE [LARGE SCALE GENOMIC DNA]</scope>
    <source>
        <strain evidence="5 6">DSM 19609</strain>
    </source>
</reference>
<dbReference type="SUPFAM" id="SSF160467">
    <property type="entry name" value="PH0987 N-terminal domain-like"/>
    <property type="match status" value="1"/>
</dbReference>
<keyword evidence="6" id="KW-1185">Reference proteome</keyword>
<dbReference type="EMBL" id="JAAMOZ010000001">
    <property type="protein sequence ID" value="NIH57776.1"/>
    <property type="molecule type" value="Genomic_DNA"/>
</dbReference>
<dbReference type="Gene3D" id="3.30.1360.40">
    <property type="match status" value="1"/>
</dbReference>
<dbReference type="SMART" id="SM00796">
    <property type="entry name" value="AHS1"/>
    <property type="match status" value="1"/>
</dbReference>
<accession>A0ABX0SLZ5</accession>
<comment type="caution">
    <text evidence="5">The sequence shown here is derived from an EMBL/GenBank/DDBJ whole genome shotgun (WGS) entry which is preliminary data.</text>
</comment>
<dbReference type="InterPro" id="IPR003833">
    <property type="entry name" value="CT_C_D"/>
</dbReference>
<dbReference type="InterPro" id="IPR010016">
    <property type="entry name" value="PxpB"/>
</dbReference>
<keyword evidence="3" id="KW-0067">ATP-binding</keyword>
<dbReference type="SUPFAM" id="SSF50891">
    <property type="entry name" value="Cyclophilin-like"/>
    <property type="match status" value="1"/>
</dbReference>
<dbReference type="InterPro" id="IPR029000">
    <property type="entry name" value="Cyclophilin-like_dom_sf"/>
</dbReference>
<keyword evidence="1" id="KW-0547">Nucleotide-binding</keyword>
<proteinExistence type="predicted"/>
<keyword evidence="5" id="KW-0649">Protein kinase inhibitor</keyword>
<evidence type="ECO:0000313" key="5">
    <source>
        <dbReference type="EMBL" id="NIH57776.1"/>
    </source>
</evidence>
<name>A0ABX0SLZ5_9ACTN</name>
<evidence type="ECO:0000256" key="3">
    <source>
        <dbReference type="ARBA" id="ARBA00022840"/>
    </source>
</evidence>
<dbReference type="PANTHER" id="PTHR34698:SF2">
    <property type="entry name" value="5-OXOPROLINASE SUBUNIT B"/>
    <property type="match status" value="1"/>
</dbReference>
<evidence type="ECO:0000256" key="1">
    <source>
        <dbReference type="ARBA" id="ARBA00022741"/>
    </source>
</evidence>
<dbReference type="Proteomes" id="UP000749311">
    <property type="component" value="Unassembled WGS sequence"/>
</dbReference>